<feature type="compositionally biased region" description="Polar residues" evidence="6">
    <location>
        <begin position="590"/>
        <end position="607"/>
    </location>
</feature>
<feature type="compositionally biased region" description="Polar residues" evidence="6">
    <location>
        <begin position="58"/>
        <end position="67"/>
    </location>
</feature>
<organism evidence="8 9">
    <name type="scientific">Anolis carolinensis</name>
    <name type="common">Green anole</name>
    <name type="synonym">American chameleon</name>
    <dbReference type="NCBI Taxonomy" id="28377"/>
    <lineage>
        <taxon>Eukaryota</taxon>
        <taxon>Metazoa</taxon>
        <taxon>Chordata</taxon>
        <taxon>Craniata</taxon>
        <taxon>Vertebrata</taxon>
        <taxon>Euteleostomi</taxon>
        <taxon>Lepidosauria</taxon>
        <taxon>Squamata</taxon>
        <taxon>Bifurcata</taxon>
        <taxon>Unidentata</taxon>
        <taxon>Episquamata</taxon>
        <taxon>Toxicofera</taxon>
        <taxon>Iguania</taxon>
        <taxon>Dactyloidae</taxon>
        <taxon>Anolis</taxon>
    </lineage>
</organism>
<dbReference type="InterPro" id="IPR001573">
    <property type="entry name" value="AKAP_WSK"/>
</dbReference>
<dbReference type="GeneID" id="100552016"/>
<feature type="domain" description="A kinase-anchoring proteins AKAP-5 and AKAP-12 calmodulin (CaM)-binding" evidence="7">
    <location>
        <begin position="947"/>
        <end position="967"/>
    </location>
</feature>
<dbReference type="PANTHER" id="PTHR23209">
    <property type="entry name" value="A-KINASE ANCHOR PROTEIN 12"/>
    <property type="match status" value="1"/>
</dbReference>
<feature type="compositionally biased region" description="Polar residues" evidence="6">
    <location>
        <begin position="211"/>
        <end position="223"/>
    </location>
</feature>
<reference evidence="8" key="3">
    <citation type="submission" date="2025-09" db="UniProtKB">
        <authorList>
            <consortium name="Ensembl"/>
        </authorList>
    </citation>
    <scope>IDENTIFICATION</scope>
</reference>
<feature type="compositionally biased region" description="Basic and acidic residues" evidence="6">
    <location>
        <begin position="2458"/>
        <end position="2488"/>
    </location>
</feature>
<dbReference type="GO" id="GO:0007165">
    <property type="term" value="P:signal transduction"/>
    <property type="evidence" value="ECO:0000318"/>
    <property type="project" value="GO_Central"/>
</dbReference>
<dbReference type="PROSITE" id="PS51893">
    <property type="entry name" value="AKAP_CAM_BD"/>
    <property type="match status" value="3"/>
</dbReference>
<dbReference type="CTD" id="9590"/>
<feature type="compositionally biased region" description="Polar residues" evidence="6">
    <location>
        <begin position="2489"/>
        <end position="2502"/>
    </location>
</feature>
<feature type="compositionally biased region" description="Basic and acidic residues" evidence="6">
    <location>
        <begin position="105"/>
        <end position="116"/>
    </location>
</feature>
<accession>A0A803TIS5</accession>
<feature type="compositionally biased region" description="Basic and acidic residues" evidence="6">
    <location>
        <begin position="198"/>
        <end position="209"/>
    </location>
</feature>
<feature type="region of interest" description="Disordered" evidence="6">
    <location>
        <begin position="2595"/>
        <end position="2620"/>
    </location>
</feature>
<feature type="compositionally biased region" description="Acidic residues" evidence="6">
    <location>
        <begin position="980"/>
        <end position="990"/>
    </location>
</feature>
<evidence type="ECO:0000256" key="5">
    <source>
        <dbReference type="ARBA" id="ARBA00023288"/>
    </source>
</evidence>
<dbReference type="Pfam" id="PF03832">
    <property type="entry name" value="WSK"/>
    <property type="match status" value="2"/>
</dbReference>
<feature type="compositionally biased region" description="Polar residues" evidence="6">
    <location>
        <begin position="618"/>
        <end position="636"/>
    </location>
</feature>
<feature type="compositionally biased region" description="Basic and acidic residues" evidence="6">
    <location>
        <begin position="541"/>
        <end position="557"/>
    </location>
</feature>
<feature type="compositionally biased region" description="Basic and acidic residues" evidence="6">
    <location>
        <begin position="1351"/>
        <end position="1366"/>
    </location>
</feature>
<feature type="compositionally biased region" description="Basic and acidic residues" evidence="6">
    <location>
        <begin position="849"/>
        <end position="870"/>
    </location>
</feature>
<feature type="region of interest" description="Disordered" evidence="6">
    <location>
        <begin position="1451"/>
        <end position="1508"/>
    </location>
</feature>
<dbReference type="GeneTree" id="ENSGT00730000111244"/>
<dbReference type="GO" id="GO:0051018">
    <property type="term" value="F:protein kinase A binding"/>
    <property type="evidence" value="ECO:0007669"/>
    <property type="project" value="InterPro"/>
</dbReference>
<evidence type="ECO:0000313" key="9">
    <source>
        <dbReference type="Proteomes" id="UP000001646"/>
    </source>
</evidence>
<keyword evidence="4" id="KW-0472">Membrane</keyword>
<feature type="region of interest" description="Disordered" evidence="6">
    <location>
        <begin position="105"/>
        <end position="156"/>
    </location>
</feature>
<protein>
    <recommendedName>
        <fullName evidence="7">A kinase-anchoring proteins AKAP-5 and AKAP-12 calmodulin (CaM)-binding domain-containing protein</fullName>
    </recommendedName>
</protein>
<feature type="compositionally biased region" description="Basic and acidic residues" evidence="6">
    <location>
        <begin position="768"/>
        <end position="782"/>
    </location>
</feature>
<feature type="compositionally biased region" description="Basic and acidic residues" evidence="6">
    <location>
        <begin position="481"/>
        <end position="500"/>
    </location>
</feature>
<feature type="compositionally biased region" description="Basic and acidic residues" evidence="6">
    <location>
        <begin position="2433"/>
        <end position="2451"/>
    </location>
</feature>
<keyword evidence="5" id="KW-0449">Lipoprotein</keyword>
<dbReference type="KEGG" id="acs:100552016"/>
<dbReference type="InterPro" id="IPR028540">
    <property type="entry name" value="AKAP12"/>
</dbReference>
<evidence type="ECO:0000256" key="2">
    <source>
        <dbReference type="ARBA" id="ARBA00022553"/>
    </source>
</evidence>
<feature type="region of interest" description="Disordered" evidence="6">
    <location>
        <begin position="178"/>
        <end position="504"/>
    </location>
</feature>
<feature type="compositionally biased region" description="Basic and acidic residues" evidence="6">
    <location>
        <begin position="348"/>
        <end position="382"/>
    </location>
</feature>
<keyword evidence="3" id="KW-0112">Calmodulin-binding</keyword>
<evidence type="ECO:0000256" key="4">
    <source>
        <dbReference type="ARBA" id="ARBA00023136"/>
    </source>
</evidence>
<dbReference type="GO" id="GO:0005516">
    <property type="term" value="F:calmodulin binding"/>
    <property type="evidence" value="ECO:0007669"/>
    <property type="project" value="UniProtKB-KW"/>
</dbReference>
<feature type="region of interest" description="Disordered" evidence="6">
    <location>
        <begin position="1351"/>
        <end position="1379"/>
    </location>
</feature>
<dbReference type="GO" id="GO:0010739">
    <property type="term" value="P:positive regulation of protein kinase A signaling"/>
    <property type="evidence" value="ECO:0007669"/>
    <property type="project" value="InterPro"/>
</dbReference>
<feature type="region of interest" description="Disordered" evidence="6">
    <location>
        <begin position="1"/>
        <end position="67"/>
    </location>
</feature>
<feature type="domain" description="A kinase-anchoring proteins AKAP-5 and AKAP-12 calmodulin (CaM)-binding" evidence="7">
    <location>
        <begin position="750"/>
        <end position="770"/>
    </location>
</feature>
<feature type="compositionally biased region" description="Basic and acidic residues" evidence="6">
    <location>
        <begin position="1469"/>
        <end position="1492"/>
    </location>
</feature>
<feature type="region of interest" description="Disordered" evidence="6">
    <location>
        <begin position="1851"/>
        <end position="1877"/>
    </location>
</feature>
<feature type="compositionally biased region" description="Low complexity" evidence="6">
    <location>
        <begin position="1"/>
        <end position="39"/>
    </location>
</feature>
<feature type="region of interest" description="Disordered" evidence="6">
    <location>
        <begin position="2180"/>
        <end position="2204"/>
    </location>
</feature>
<comment type="subcellular location">
    <subcellularLocation>
        <location evidence="1">Membrane</location>
        <topology evidence="1">Lipid-anchor</topology>
    </subcellularLocation>
</comment>
<dbReference type="Proteomes" id="UP000001646">
    <property type="component" value="Unplaced"/>
</dbReference>
<feature type="compositionally biased region" description="Basic and acidic residues" evidence="6">
    <location>
        <begin position="295"/>
        <end position="337"/>
    </location>
</feature>
<proteinExistence type="predicted"/>
<evidence type="ECO:0000313" key="8">
    <source>
        <dbReference type="Ensembl" id="ENSACAP00000035115.1"/>
    </source>
</evidence>
<keyword evidence="9" id="KW-1185">Reference proteome</keyword>
<sequence length="2620" mass="288589">MGAGSSAEQAGAQDGASAAEEQTPLQQQEQDPEGQAGEAEGPEAEEQQQQDPAKALQKNGQISSLNSIAEEQVDLSLKPDELNGQQAEVIITDVGQRETANVILKEESLENMEARPPESTNNINGDDDQKDVDKQSPSVEQEEQEQPGESPSNDVGFKKVIKLVGFKFTVRKDKTEKVEPVQLLNVKVDDTEVASDGSGDRKEVKKETMEETAQTEVPCSIQKTEQETQTDKMKEESSLEKETECSIEAGSQDAETKNDESKSPTSPLTSETSSPLKKFFTQGWAGFRKRTSFRKPKEEEQQALDKDKQEPEREVTKEEEAIKEELEEEKPIPEKTQADVSVEEEQQALDKEKQEPEREVTKEEEAIKEELEEEKPIPEKAQADVSVEEEQQALDKEKQEPEREVTKEEEAIKEELEEEKPIPEKAQADVSVEGSDKKAEENKEKEGKEMIDVTAETDQKEIAIPHEQLSMQESAEEVDEKSEMNLNEKDDLDLKEKTDPGQESLIVMKQITLESFEEKIEPPHPSENDQSDQATIITTEQHTEQVEETVEEGKPEPKPPLATEIADEEPVEVNIDLSTIVKKDEPKTVLEQSVESDAEIQRSQPTDEQIKDKETVPETVNEQLKQTEPSVVSSKSPEGIKNEVELISSQEKAKMQGSPLKKLFSSSGLKKLSVKKHHKGKKEEAKSGEAAEQTQQFSDSAESPEDPRAESSASSPEEAIESIEKGAEASQVTETEEVSIPNIEKRRESITAWASFKKMVTPKKRIRRLSESDREEEPDKGKSATLSSTESAPCEEQEDIKENAEEQKLEKSTDEPKKKVDTSVSWEALICVGSSKKRTRKSSSSDEEVGQRLAEEGQKTDETAPHKETTGDITLTSSQESDQGQGGSSPELAGSPSEGEGVSTWESFKRLVTARRKSKIKIEERNEDSAIAQSLEYSTSDGESGKEESWVSFKKLMPSRRKKKSDGIPEHKPVQGTGEEITETNEEDSDIPAVVPLSEYEAAEQEKFEAQKINQEDATVKVSDQKTEKSEDALITEQSSEDLVHAVTVTVVEGERAVTSIEERSPSWISAAVTGTIECTDEVEGKQAEQTEPVEETVVAIVQSVVKDAMAYLTTCVEDIVSEQESVVNEVTEVPIQGETKSVPISLESKSSEAFIKSEIKKDISGDTIISELELTSEAVTAREEASGVEEGLEVSCAEETTEMVSAVSRLSESPDTTEIATPVQEVEESHKNLELSKQTQEILQEVAERVKLSEGTEVISKITSEVIIQAASVQKTDQEITLVFKGTELNDESEWTDIQIIEGIESGQKQVEIKESGLKEVLEKSHEMNVELKKGSEEIKTLNQIDECHHSKTKEETLEKPREIAEDQATEVKSQEEEEDFVIVTVTPEEKPKATIEDAAGMQLEQSKKSDSVCSAQEIKMHLEEVAQSKATEDVPKVQELQKATCEEKLSFSQKQEQMASVTPVLDAEPKEITEDDIKKPLEQNEVKDSEFLIQPPPAEKVVPEAPIQSKIIDVPMQDDESQVSDIGMPKAAALGLGTESTKEVGVEASIQNKETEASVENVEIETDIQKIDPEGQLQELQTKMSLQDVKPELNLKTQIHAEMVGKEISERKMDDEKIIQAKDSIQKAETNGHIEKVEDMCQILSGGAEVLAENSELKVDVGLPREKTKTEFITEKAGVEEHIKETEAHLCPEEMAVESDAEKVAKEMALPMPEVKSEILKEKMELEPPTEKLKTAASTEKEDVKVHVKVVTEKIGADIKAEVPTEKTSARVEAEICAEKVDAKVDAKSSTEKADVMLDGDILTPSKSTDENLKKELPSTRTDMELLVEKVDAGIVKINEIEVPPVKEDIRHSTEEPEVEASIEKAEAETQQNKTDVGPLLEEADLEVISGKGQAKVCEKESKEMVEEGAPAKQPELNEIIQKVEMEAIVQTVVKDAMAYLTCAEDIVSEQESVVNEMTEVPIQGETKSVPISLESKSSEASITVHLKNKGEDAALALEEISTEQSATQQQGVLEISTLTQDKVDHTQIVVADANLKLESQITEGIEAEAGKSNDLKNNTVMELKSTKETITDIPMQIENITLPMKEEKPLESLGTTALEDSVQNEKKGIIISDSKDMALNVIEVTGDSLEKEVAVETESAGTIINEPVSTEVDRGILTSDSGSLKSLASDDILENVRNSNSAEPTEVSDSCQTGQALSEKTPVMETEKSSENIQLAGGYVLHAAPVQQEIFADQQEVVTMNIPEVQNYATHKSSVTVTATDLEEQGCTEKVTLTERSAETPQALLEATTETAFQVIQQVSVDHLGLGAPGTETGSEKTNSEAEEPVSSTPSSTKVDIPSKSEFESIPEMKLQKSETSQEDEKPVASPASRPSLTHIEFEKDVVQSVTIASESTKIILKIIQNVVDKLEKTEEPALSSQSEQTETCSLQADKSEIQGDLQKQEAFKATEEMPVSPDKPEIERSSSTRKTASDLEEIKHTSQADEQSHTLTTLVEDSGSMSETVKEIIKEKSLQKENGEPKCQSAVDTVLPSQSKRAALESVITGHLPKESLEADQPKLKDMDVGQVQEQLIQQQMPLKTKEEHSSSTGFMEIHSEIDVNNQDCASHESPQLKLELTES</sequence>
<dbReference type="Ensembl" id="ENSACAT00000057281.1">
    <property type="protein sequence ID" value="ENSACAP00000035115.1"/>
    <property type="gene ID" value="ENSACAG00000045552.1"/>
</dbReference>
<reference evidence="8" key="2">
    <citation type="submission" date="2025-08" db="UniProtKB">
        <authorList>
            <consortium name="Ensembl"/>
        </authorList>
    </citation>
    <scope>IDENTIFICATION</scope>
</reference>
<feature type="domain" description="A kinase-anchoring proteins AKAP-5 and AKAP-12 calmodulin (CaM)-binding" evidence="7">
    <location>
        <begin position="902"/>
        <end position="922"/>
    </location>
</feature>
<evidence type="ECO:0000256" key="3">
    <source>
        <dbReference type="ARBA" id="ARBA00022860"/>
    </source>
</evidence>
<dbReference type="GO" id="GO:0090036">
    <property type="term" value="P:regulation of protein kinase C signaling"/>
    <property type="evidence" value="ECO:0007669"/>
    <property type="project" value="InterPro"/>
</dbReference>
<feature type="compositionally biased region" description="Polar residues" evidence="6">
    <location>
        <begin position="2180"/>
        <end position="2201"/>
    </location>
</feature>
<feature type="compositionally biased region" description="Basic and acidic residues" evidence="6">
    <location>
        <begin position="800"/>
        <end position="821"/>
    </location>
</feature>
<feature type="compositionally biased region" description="Low complexity" evidence="6">
    <location>
        <begin position="263"/>
        <end position="277"/>
    </location>
</feature>
<evidence type="ECO:0000259" key="7">
    <source>
        <dbReference type="PROSITE" id="PS51893"/>
    </source>
</evidence>
<feature type="compositionally biased region" description="Polar residues" evidence="6">
    <location>
        <begin position="931"/>
        <end position="942"/>
    </location>
</feature>
<dbReference type="InParanoid" id="A0A803TIS5"/>
<feature type="compositionally biased region" description="Basic and acidic residues" evidence="6">
    <location>
        <begin position="393"/>
        <end position="427"/>
    </location>
</feature>
<keyword evidence="2" id="KW-0597">Phosphoprotein</keyword>
<feature type="region of interest" description="Disordered" evidence="6">
    <location>
        <begin position="517"/>
        <end position="992"/>
    </location>
</feature>
<dbReference type="GO" id="GO:0016020">
    <property type="term" value="C:membrane"/>
    <property type="evidence" value="ECO:0007669"/>
    <property type="project" value="UniProtKB-SubCell"/>
</dbReference>
<gene>
    <name evidence="8" type="primary">akap12</name>
</gene>
<evidence type="ECO:0000256" key="6">
    <source>
        <dbReference type="SAM" id="MobiDB-lite"/>
    </source>
</evidence>
<dbReference type="GO" id="GO:0005737">
    <property type="term" value="C:cytoplasm"/>
    <property type="evidence" value="ECO:0000318"/>
    <property type="project" value="GO_Central"/>
</dbReference>
<feature type="compositionally biased region" description="Basic and acidic residues" evidence="6">
    <location>
        <begin position="224"/>
        <end position="244"/>
    </location>
</feature>
<dbReference type="OrthoDB" id="8931760at2759"/>
<feature type="compositionally biased region" description="Polar residues" evidence="6">
    <location>
        <begin position="1452"/>
        <end position="1462"/>
    </location>
</feature>
<feature type="compositionally biased region" description="Low complexity" evidence="6">
    <location>
        <begin position="657"/>
        <end position="671"/>
    </location>
</feature>
<feature type="region of interest" description="Disordered" evidence="6">
    <location>
        <begin position="2308"/>
        <end position="2375"/>
    </location>
</feature>
<feature type="compositionally biased region" description="Basic and acidic residues" evidence="6">
    <location>
        <begin position="434"/>
        <end position="464"/>
    </location>
</feature>
<reference evidence="8" key="1">
    <citation type="submission" date="2009-12" db="EMBL/GenBank/DDBJ databases">
        <title>The Genome Sequence of Anolis carolinensis (Green Anole Lizard).</title>
        <authorList>
            <consortium name="The Genome Sequencing Platform"/>
            <person name="Di Palma F."/>
            <person name="Alfoldi J."/>
            <person name="Heiman D."/>
            <person name="Young S."/>
            <person name="Grabherr M."/>
            <person name="Johnson J."/>
            <person name="Lander E.S."/>
            <person name="Lindblad-Toh K."/>
        </authorList>
    </citation>
    <scope>NUCLEOTIDE SEQUENCE [LARGE SCALE GENOMIC DNA]</scope>
    <source>
        <strain evidence="8">JBL SC #1</strain>
    </source>
</reference>
<feature type="compositionally biased region" description="Basic and acidic residues" evidence="6">
    <location>
        <begin position="517"/>
        <end position="527"/>
    </location>
</feature>
<feature type="compositionally biased region" description="Polar residues" evidence="6">
    <location>
        <begin position="2418"/>
        <end position="2432"/>
    </location>
</feature>
<dbReference type="GO" id="GO:0010738">
    <property type="term" value="P:regulation of protein kinase A signaling"/>
    <property type="evidence" value="ECO:0000318"/>
    <property type="project" value="GO_Central"/>
</dbReference>
<dbReference type="PANTHER" id="PTHR23209:SF4">
    <property type="entry name" value="A-KINASE ANCHOR PROTEIN 12"/>
    <property type="match status" value="1"/>
</dbReference>
<feature type="region of interest" description="Disordered" evidence="6">
    <location>
        <begin position="2413"/>
        <end position="2502"/>
    </location>
</feature>
<evidence type="ECO:0000256" key="1">
    <source>
        <dbReference type="ARBA" id="ARBA00004635"/>
    </source>
</evidence>
<name>A0A803TIS5_ANOCA</name>